<dbReference type="RefSeq" id="WP_126148982.1">
    <property type="nucleotide sequence ID" value="NZ_JBHTMH010000001.1"/>
</dbReference>
<proteinExistence type="predicted"/>
<dbReference type="OrthoDB" id="9798416at2"/>
<dbReference type="Proteomes" id="UP000268844">
    <property type="component" value="Unassembled WGS sequence"/>
</dbReference>
<feature type="domain" description="HTH cro/C1-type" evidence="1">
    <location>
        <begin position="50"/>
        <end position="92"/>
    </location>
</feature>
<dbReference type="CDD" id="cd00093">
    <property type="entry name" value="HTH_XRE"/>
    <property type="match status" value="1"/>
</dbReference>
<dbReference type="InterPro" id="IPR010982">
    <property type="entry name" value="Lambda_DNA-bd_dom_sf"/>
</dbReference>
<name>A0A3S4CQ46_9HYPH</name>
<organism evidence="2 3">
    <name type="scientific">Devosia equisanguinis</name>
    <dbReference type="NCBI Taxonomy" id="2490941"/>
    <lineage>
        <taxon>Bacteria</taxon>
        <taxon>Pseudomonadati</taxon>
        <taxon>Pseudomonadota</taxon>
        <taxon>Alphaproteobacteria</taxon>
        <taxon>Hyphomicrobiales</taxon>
        <taxon>Devosiaceae</taxon>
        <taxon>Devosia</taxon>
    </lineage>
</organism>
<dbReference type="PANTHER" id="PTHR40275:SF1">
    <property type="entry name" value="SSL7038 PROTEIN"/>
    <property type="match status" value="1"/>
</dbReference>
<keyword evidence="3" id="KW-1185">Reference proteome</keyword>
<evidence type="ECO:0000313" key="3">
    <source>
        <dbReference type="Proteomes" id="UP000268844"/>
    </source>
</evidence>
<accession>A0A3S4CQ46</accession>
<dbReference type="InterPro" id="IPR001387">
    <property type="entry name" value="Cro/C1-type_HTH"/>
</dbReference>
<dbReference type="Gene3D" id="1.10.260.40">
    <property type="entry name" value="lambda repressor-like DNA-binding domains"/>
    <property type="match status" value="1"/>
</dbReference>
<reference evidence="2 3" key="1">
    <citation type="submission" date="2018-12" db="EMBL/GenBank/DDBJ databases">
        <authorList>
            <person name="Criscuolo A."/>
        </authorList>
    </citation>
    <scope>NUCLEOTIDE SEQUENCE [LARGE SCALE GENOMIC DNA]</scope>
    <source>
        <strain evidence="2">ACIP1116281</strain>
    </source>
</reference>
<dbReference type="Pfam" id="PF21716">
    <property type="entry name" value="dnstrm_HI1420"/>
    <property type="match status" value="1"/>
</dbReference>
<dbReference type="AlphaFoldDB" id="A0A3S4CQ46"/>
<dbReference type="EMBL" id="UZWD01000007">
    <property type="protein sequence ID" value="VDS03368.1"/>
    <property type="molecule type" value="Genomic_DNA"/>
</dbReference>
<dbReference type="PROSITE" id="PS50943">
    <property type="entry name" value="HTH_CROC1"/>
    <property type="match status" value="1"/>
</dbReference>
<dbReference type="SMART" id="SM00530">
    <property type="entry name" value="HTH_XRE"/>
    <property type="match status" value="1"/>
</dbReference>
<evidence type="ECO:0000259" key="1">
    <source>
        <dbReference type="PROSITE" id="PS50943"/>
    </source>
</evidence>
<protein>
    <submittedName>
        <fullName evidence="2">Helix-turn-helix protein</fullName>
    </submittedName>
</protein>
<dbReference type="SUPFAM" id="SSF47413">
    <property type="entry name" value="lambda repressor-like DNA-binding domains"/>
    <property type="match status" value="1"/>
</dbReference>
<sequence length="100" mass="10673">MSIRTREFDPARYLDNEDAIAAYVSDATESGNAQELAHALGVVARARGISDLSRRTGFTRQTLYKALSGEGNPELETIAKVADALGFRLTLVAKSGESAA</sequence>
<dbReference type="GO" id="GO:0003677">
    <property type="term" value="F:DNA binding"/>
    <property type="evidence" value="ECO:0007669"/>
    <property type="project" value="InterPro"/>
</dbReference>
<dbReference type="InterPro" id="IPR014057">
    <property type="entry name" value="HI1420"/>
</dbReference>
<evidence type="ECO:0000313" key="2">
    <source>
        <dbReference type="EMBL" id="VDS03368.1"/>
    </source>
</evidence>
<dbReference type="PANTHER" id="PTHR40275">
    <property type="entry name" value="SSL7038 PROTEIN"/>
    <property type="match status" value="1"/>
</dbReference>
<dbReference type="NCBIfam" id="TIGR02684">
    <property type="entry name" value="dnstrm_HI1420"/>
    <property type="match status" value="1"/>
</dbReference>
<gene>
    <name evidence="2" type="ORF">DEVEQU_00490</name>
</gene>